<comment type="caution">
    <text evidence="2">The sequence shown here is derived from an EMBL/GenBank/DDBJ whole genome shotgun (WGS) entry which is preliminary data.</text>
</comment>
<evidence type="ECO:0000256" key="1">
    <source>
        <dbReference type="SAM" id="Phobius"/>
    </source>
</evidence>
<keyword evidence="1" id="KW-0472">Membrane</keyword>
<organism evidence="2 3">
    <name type="scientific">Amycolatopsis bartoniae</name>
    <dbReference type="NCBI Taxonomy" id="941986"/>
    <lineage>
        <taxon>Bacteria</taxon>
        <taxon>Bacillati</taxon>
        <taxon>Actinomycetota</taxon>
        <taxon>Actinomycetes</taxon>
        <taxon>Pseudonocardiales</taxon>
        <taxon>Pseudonocardiaceae</taxon>
        <taxon>Amycolatopsis</taxon>
    </lineage>
</organism>
<dbReference type="RefSeq" id="WP_145937349.1">
    <property type="nucleotide sequence ID" value="NZ_BNAV01000002.1"/>
</dbReference>
<evidence type="ECO:0000313" key="3">
    <source>
        <dbReference type="Proteomes" id="UP000658656"/>
    </source>
</evidence>
<dbReference type="Proteomes" id="UP000658656">
    <property type="component" value="Unassembled WGS sequence"/>
</dbReference>
<sequence>MWDQLKSLADIAPALSVSIALLALAVSVFGAITARRAYRISKAQEKRRLLPIDVYLVDSAAYPLDNGRQRYAFVLELYNPSENATSVASAELHIGFKENTLSYILKIPPDNDQNAPAQLAGNQERIMIPVRLNAGETVGGWISFTTPNESVEWHEIDSYKIQLTDTLRRTTSTQAILLTQRRIDSDQETK</sequence>
<protein>
    <submittedName>
        <fullName evidence="2">Uncharacterized protein</fullName>
    </submittedName>
</protein>
<keyword evidence="1" id="KW-1133">Transmembrane helix</keyword>
<evidence type="ECO:0000313" key="2">
    <source>
        <dbReference type="EMBL" id="GHF44572.1"/>
    </source>
</evidence>
<feature type="transmembrane region" description="Helical" evidence="1">
    <location>
        <begin position="12"/>
        <end position="32"/>
    </location>
</feature>
<keyword evidence="3" id="KW-1185">Reference proteome</keyword>
<dbReference type="EMBL" id="BNAV01000002">
    <property type="protein sequence ID" value="GHF44572.1"/>
    <property type="molecule type" value="Genomic_DNA"/>
</dbReference>
<gene>
    <name evidence="2" type="ORF">GCM10017566_16910</name>
</gene>
<reference evidence="2" key="2">
    <citation type="submission" date="2020-09" db="EMBL/GenBank/DDBJ databases">
        <authorList>
            <person name="Sun Q."/>
            <person name="Zhou Y."/>
        </authorList>
    </citation>
    <scope>NUCLEOTIDE SEQUENCE</scope>
    <source>
        <strain evidence="2">CGMCC 4.7679</strain>
    </source>
</reference>
<accession>A0A8H9IXT9</accession>
<name>A0A8H9IXT9_9PSEU</name>
<reference evidence="2" key="1">
    <citation type="journal article" date="2014" name="Int. J. Syst. Evol. Microbiol.">
        <title>Complete genome sequence of Corynebacterium casei LMG S-19264T (=DSM 44701T), isolated from a smear-ripened cheese.</title>
        <authorList>
            <consortium name="US DOE Joint Genome Institute (JGI-PGF)"/>
            <person name="Walter F."/>
            <person name="Albersmeier A."/>
            <person name="Kalinowski J."/>
            <person name="Ruckert C."/>
        </authorList>
    </citation>
    <scope>NUCLEOTIDE SEQUENCE</scope>
    <source>
        <strain evidence="2">CGMCC 4.7679</strain>
    </source>
</reference>
<dbReference type="AlphaFoldDB" id="A0A8H9IXT9"/>
<proteinExistence type="predicted"/>
<keyword evidence="1" id="KW-0812">Transmembrane</keyword>